<dbReference type="GO" id="GO:0043488">
    <property type="term" value="P:regulation of mRNA stability"/>
    <property type="evidence" value="ECO:0007669"/>
    <property type="project" value="TreeGrafter"/>
</dbReference>
<dbReference type="PANTHER" id="PTHR12962:SF1">
    <property type="entry name" value="COLD SHOCK DOMAIN-CONTAINING PROTEIN CG9705"/>
    <property type="match status" value="1"/>
</dbReference>
<keyword evidence="5" id="KW-1185">Reference proteome</keyword>
<reference evidence="6" key="4">
    <citation type="submission" date="2025-04" db="UniProtKB">
        <authorList>
            <consortium name="RefSeq"/>
        </authorList>
    </citation>
    <scope>IDENTIFICATION</scope>
    <source>
        <tissue evidence="6">Whole organism</tissue>
    </source>
</reference>
<dbReference type="RefSeq" id="XP_018019383.1">
    <property type="nucleotide sequence ID" value="XM_018163894.2"/>
</dbReference>
<dbReference type="InterPro" id="IPR002059">
    <property type="entry name" value="CSP_DNA-bd"/>
</dbReference>
<dbReference type="PROSITE" id="PS00352">
    <property type="entry name" value="CSD_1"/>
    <property type="match status" value="1"/>
</dbReference>
<dbReference type="Proteomes" id="UP000711488">
    <property type="component" value="Unassembled WGS sequence"/>
</dbReference>
<feature type="domain" description="CSD" evidence="3">
    <location>
        <begin position="50"/>
        <end position="116"/>
    </location>
</feature>
<evidence type="ECO:0000313" key="4">
    <source>
        <dbReference type="EMBL" id="KAA0201844.1"/>
    </source>
</evidence>
<dbReference type="GO" id="GO:0003730">
    <property type="term" value="F:mRNA 3'-UTR binding"/>
    <property type="evidence" value="ECO:0007669"/>
    <property type="project" value="TreeGrafter"/>
</dbReference>
<dbReference type="Gene3D" id="2.40.50.140">
    <property type="entry name" value="Nucleic acid-binding proteins"/>
    <property type="match status" value="1"/>
</dbReference>
<dbReference type="CDD" id="cd04458">
    <property type="entry name" value="CSP_CDS"/>
    <property type="match status" value="1"/>
</dbReference>
<reference evidence="4" key="1">
    <citation type="submission" date="2014-08" db="EMBL/GenBank/DDBJ databases">
        <authorList>
            <person name="Murali S."/>
            <person name="Richards S."/>
            <person name="Bandaranaike D."/>
            <person name="Bellair M."/>
            <person name="Blankenburg K."/>
            <person name="Chao H."/>
            <person name="Dinh H."/>
            <person name="Doddapaneni H."/>
            <person name="Dugan-Rocha S."/>
            <person name="Elkadiri S."/>
            <person name="Gnanaolivu R."/>
            <person name="Hughes D."/>
            <person name="Lee S."/>
            <person name="Li M."/>
            <person name="Ming W."/>
            <person name="Munidasa M."/>
            <person name="Muniz J."/>
            <person name="Nguyen L."/>
            <person name="Osuji N."/>
            <person name="Pu L.-L."/>
            <person name="Puazo M."/>
            <person name="Skinner E."/>
            <person name="Qu C."/>
            <person name="Quiroz J."/>
            <person name="Raj R."/>
            <person name="Weissenberger G."/>
            <person name="Xin Y."/>
            <person name="Zou X."/>
            <person name="Han Y."/>
            <person name="Worley K."/>
            <person name="Muzny D."/>
            <person name="Gibbs R."/>
        </authorList>
    </citation>
    <scope>NUCLEOTIDE SEQUENCE</scope>
    <source>
        <strain evidence="4">HAZT.00-mixed</strain>
        <tissue evidence="4">Whole organism</tissue>
    </source>
</reference>
<proteinExistence type="predicted"/>
<dbReference type="InterPro" id="IPR052069">
    <property type="entry name" value="Ca-reg_mRNA-binding_domain"/>
</dbReference>
<name>A0A6A0H998_HYAAZ</name>
<dbReference type="GO" id="GO:0005737">
    <property type="term" value="C:cytoplasm"/>
    <property type="evidence" value="ECO:0007669"/>
    <property type="project" value="TreeGrafter"/>
</dbReference>
<dbReference type="FunFam" id="2.40.50.140:FF:000086">
    <property type="entry name" value="Cold shock domain-containing protein C2"/>
    <property type="match status" value="1"/>
</dbReference>
<dbReference type="OMA" id="FIQPLHG"/>
<dbReference type="Proteomes" id="UP000694843">
    <property type="component" value="Unplaced"/>
</dbReference>
<evidence type="ECO:0000256" key="1">
    <source>
        <dbReference type="ARBA" id="ARBA00022553"/>
    </source>
</evidence>
<dbReference type="EMBL" id="JQDR03004874">
    <property type="protein sequence ID" value="KAA0201844.1"/>
    <property type="molecule type" value="Genomic_DNA"/>
</dbReference>
<evidence type="ECO:0000313" key="5">
    <source>
        <dbReference type="Proteomes" id="UP000694843"/>
    </source>
</evidence>
<dbReference type="GeneID" id="108675851"/>
<keyword evidence="1" id="KW-0597">Phosphoprotein</keyword>
<dbReference type="KEGG" id="hazt:108675851"/>
<dbReference type="InterPro" id="IPR019844">
    <property type="entry name" value="CSD_CS"/>
</dbReference>
<dbReference type="InterPro" id="IPR012340">
    <property type="entry name" value="NA-bd_OB-fold"/>
</dbReference>
<sequence length="135" mass="15009">MSENNTPTKPPRMSPGSPISGGLTLQLPSPIVTRRTRTHSTCQIALSNPEVMGKIKSFCRKKGHGFITPNDGGEDLFVHISDIEGEYVPLEGDEVRYRLCPIPPKREKMQATHVEIVNFTPEVHLKWDCLSSEGL</sequence>
<evidence type="ECO:0000259" key="3">
    <source>
        <dbReference type="PROSITE" id="PS51857"/>
    </source>
</evidence>
<dbReference type="InterPro" id="IPR011129">
    <property type="entry name" value="CSD"/>
</dbReference>
<accession>A0A6A0H998</accession>
<dbReference type="AlphaFoldDB" id="A0A6A0H998"/>
<dbReference type="SUPFAM" id="SSF50249">
    <property type="entry name" value="Nucleic acid-binding proteins"/>
    <property type="match status" value="1"/>
</dbReference>
<protein>
    <submittedName>
        <fullName evidence="6">Cold shock domain-containing protein CG9705-like</fullName>
    </submittedName>
    <submittedName>
        <fullName evidence="4">Cold-Shock domain-containing protein</fullName>
    </submittedName>
</protein>
<reference evidence="4" key="2">
    <citation type="journal article" date="2018" name="Environ. Sci. Technol.">
        <title>The Toxicogenome of Hyalella azteca: A Model for Sediment Ecotoxicology and Evolutionary Toxicology.</title>
        <authorList>
            <person name="Poynton H.C."/>
            <person name="Hasenbein S."/>
            <person name="Benoit J.B."/>
            <person name="Sepulveda M.S."/>
            <person name="Poelchau M.F."/>
            <person name="Hughes D.S.T."/>
            <person name="Murali S.C."/>
            <person name="Chen S."/>
            <person name="Glastad K.M."/>
            <person name="Goodisman M.A.D."/>
            <person name="Werren J.H."/>
            <person name="Vineis J.H."/>
            <person name="Bowen J.L."/>
            <person name="Friedrich M."/>
            <person name="Jones J."/>
            <person name="Robertson H.M."/>
            <person name="Feyereisen R."/>
            <person name="Mechler-Hickson A."/>
            <person name="Mathers N."/>
            <person name="Lee C.E."/>
            <person name="Colbourne J.K."/>
            <person name="Biales A."/>
            <person name="Johnston J.S."/>
            <person name="Wellborn G.A."/>
            <person name="Rosendale A.J."/>
            <person name="Cridge A.G."/>
            <person name="Munoz-Torres M.C."/>
            <person name="Bain P.A."/>
            <person name="Manny A.R."/>
            <person name="Major K.M."/>
            <person name="Lambert F.N."/>
            <person name="Vulpe C.D."/>
            <person name="Tuck P."/>
            <person name="Blalock B.J."/>
            <person name="Lin Y.Y."/>
            <person name="Smith M.E."/>
            <person name="Ochoa-Acuna H."/>
            <person name="Chen M.M."/>
            <person name="Childers C.P."/>
            <person name="Qu J."/>
            <person name="Dugan S."/>
            <person name="Lee S.L."/>
            <person name="Chao H."/>
            <person name="Dinh H."/>
            <person name="Han Y."/>
            <person name="Doddapaneni H."/>
            <person name="Worley K.C."/>
            <person name="Muzny D.M."/>
            <person name="Gibbs R.A."/>
            <person name="Richards S."/>
        </authorList>
    </citation>
    <scope>NUCLEOTIDE SEQUENCE</scope>
    <source>
        <strain evidence="4">HAZT.00-mixed</strain>
        <tissue evidence="4">Whole organism</tissue>
    </source>
</reference>
<gene>
    <name evidence="4" type="primary">CSP</name>
    <name evidence="6" type="synonym">LOC108675851</name>
    <name evidence="4" type="ORF">HAZT_HAZT000282</name>
</gene>
<reference evidence="4" key="3">
    <citation type="submission" date="2019-06" db="EMBL/GenBank/DDBJ databases">
        <authorList>
            <person name="Poynton C."/>
            <person name="Hasenbein S."/>
            <person name="Benoit J.B."/>
            <person name="Sepulveda M.S."/>
            <person name="Poelchau M.F."/>
            <person name="Murali S.C."/>
            <person name="Chen S."/>
            <person name="Glastad K.M."/>
            <person name="Werren J.H."/>
            <person name="Vineis J.H."/>
            <person name="Bowen J.L."/>
            <person name="Friedrich M."/>
            <person name="Jones J."/>
            <person name="Robertson H.M."/>
            <person name="Feyereisen R."/>
            <person name="Mechler-Hickson A."/>
            <person name="Mathers N."/>
            <person name="Lee C.E."/>
            <person name="Colbourne J.K."/>
            <person name="Biales A."/>
            <person name="Johnston J.S."/>
            <person name="Wellborn G.A."/>
            <person name="Rosendale A.J."/>
            <person name="Cridge A.G."/>
            <person name="Munoz-Torres M.C."/>
            <person name="Bain P.A."/>
            <person name="Manny A.R."/>
            <person name="Major K.M."/>
            <person name="Lambert F.N."/>
            <person name="Vulpe C.D."/>
            <person name="Tuck P."/>
            <person name="Blalock B.J."/>
            <person name="Lin Y.-Y."/>
            <person name="Smith M.E."/>
            <person name="Ochoa-Acuna H."/>
            <person name="Chen M.-J.M."/>
            <person name="Childers C.P."/>
            <person name="Qu J."/>
            <person name="Dugan S."/>
            <person name="Lee S.L."/>
            <person name="Chao H."/>
            <person name="Dinh H."/>
            <person name="Han Y."/>
            <person name="Doddapaneni H."/>
            <person name="Worley K.C."/>
            <person name="Muzny D.M."/>
            <person name="Gibbs R.A."/>
            <person name="Richards S."/>
        </authorList>
    </citation>
    <scope>NUCLEOTIDE SEQUENCE</scope>
    <source>
        <strain evidence="4">HAZT.00-mixed</strain>
        <tissue evidence="4">Whole organism</tissue>
    </source>
</reference>
<evidence type="ECO:0000256" key="2">
    <source>
        <dbReference type="SAM" id="MobiDB-lite"/>
    </source>
</evidence>
<organism evidence="4">
    <name type="scientific">Hyalella azteca</name>
    <name type="common">Amphipod</name>
    <dbReference type="NCBI Taxonomy" id="294128"/>
    <lineage>
        <taxon>Eukaryota</taxon>
        <taxon>Metazoa</taxon>
        <taxon>Ecdysozoa</taxon>
        <taxon>Arthropoda</taxon>
        <taxon>Crustacea</taxon>
        <taxon>Multicrustacea</taxon>
        <taxon>Malacostraca</taxon>
        <taxon>Eumalacostraca</taxon>
        <taxon>Peracarida</taxon>
        <taxon>Amphipoda</taxon>
        <taxon>Senticaudata</taxon>
        <taxon>Talitrida</taxon>
        <taxon>Talitroidea</taxon>
        <taxon>Hyalellidae</taxon>
        <taxon>Hyalella</taxon>
    </lineage>
</organism>
<dbReference type="Pfam" id="PF00313">
    <property type="entry name" value="CSD"/>
    <property type="match status" value="1"/>
</dbReference>
<evidence type="ECO:0000313" key="6">
    <source>
        <dbReference type="RefSeq" id="XP_018019383.1"/>
    </source>
</evidence>
<feature type="region of interest" description="Disordered" evidence="2">
    <location>
        <begin position="1"/>
        <end position="26"/>
    </location>
</feature>
<dbReference type="PROSITE" id="PS51857">
    <property type="entry name" value="CSD_2"/>
    <property type="match status" value="1"/>
</dbReference>
<dbReference type="OrthoDB" id="448492at2759"/>
<dbReference type="SMART" id="SM00357">
    <property type="entry name" value="CSP"/>
    <property type="match status" value="1"/>
</dbReference>
<dbReference type="PANTHER" id="PTHR12962">
    <property type="entry name" value="CALCIUM-REGULATED HEAT STABLE PROTEIN CRHSP-24-RELATED"/>
    <property type="match status" value="1"/>
</dbReference>